<proteinExistence type="predicted"/>
<evidence type="ECO:0000259" key="2">
    <source>
        <dbReference type="Pfam" id="PF04898"/>
    </source>
</evidence>
<accession>A0ABZ1BA63</accession>
<feature type="domain" description="Glutamate synthase central-N" evidence="2">
    <location>
        <begin position="1"/>
        <end position="113"/>
    </location>
</feature>
<protein>
    <submittedName>
        <fullName evidence="3">Glutamate synthase central domain-containing protein</fullName>
    </submittedName>
</protein>
<feature type="region of interest" description="Disordered" evidence="1">
    <location>
        <begin position="115"/>
        <end position="161"/>
    </location>
</feature>
<evidence type="ECO:0000313" key="3">
    <source>
        <dbReference type="EMBL" id="WRL66953.1"/>
    </source>
</evidence>
<dbReference type="InterPro" id="IPR013785">
    <property type="entry name" value="Aldolase_TIM"/>
</dbReference>
<dbReference type="Proteomes" id="UP001324287">
    <property type="component" value="Chromosome"/>
</dbReference>
<keyword evidence="4" id="KW-1185">Reference proteome</keyword>
<sequence length="161" mass="17202">MAASGAEPIGSMGTDTPVAALSDRSRLLYDYFGQLFAQVTNPPLDAIREELVTSLGRTFGPEQNLLQATPASCRQVTVPFPVIDNDELAKILHIDDDGDLPGYAAVRITGHFDVNGGERRSPRRSSSCGPRSARRSRPAPGSSCCPTATATRSARPSRRCS</sequence>
<dbReference type="Gene3D" id="3.20.20.70">
    <property type="entry name" value="Aldolase class I"/>
    <property type="match status" value="1"/>
</dbReference>
<dbReference type="SUPFAM" id="SSF51395">
    <property type="entry name" value="FMN-linked oxidoreductases"/>
    <property type="match status" value="1"/>
</dbReference>
<name>A0ABZ1BA63_9ACTN</name>
<dbReference type="EMBL" id="CP141261">
    <property type="protein sequence ID" value="WRL66953.1"/>
    <property type="molecule type" value="Genomic_DNA"/>
</dbReference>
<evidence type="ECO:0000313" key="4">
    <source>
        <dbReference type="Proteomes" id="UP001324287"/>
    </source>
</evidence>
<organism evidence="3 4">
    <name type="scientific">Blastococcus brunescens</name>
    <dbReference type="NCBI Taxonomy" id="1564165"/>
    <lineage>
        <taxon>Bacteria</taxon>
        <taxon>Bacillati</taxon>
        <taxon>Actinomycetota</taxon>
        <taxon>Actinomycetes</taxon>
        <taxon>Geodermatophilales</taxon>
        <taxon>Geodermatophilaceae</taxon>
        <taxon>Blastococcus</taxon>
    </lineage>
</organism>
<gene>
    <name evidence="3" type="ORF">U6N30_11915</name>
</gene>
<dbReference type="RefSeq" id="WP_324278264.1">
    <property type="nucleotide sequence ID" value="NZ_CP141261.1"/>
</dbReference>
<reference evidence="3 4" key="1">
    <citation type="submission" date="2023-12" db="EMBL/GenBank/DDBJ databases">
        <title>Blastococcus brunescens sp. nov., an actonobacterium isolated from sandstone collected in sahara desert.</title>
        <authorList>
            <person name="Gtari M."/>
            <person name="Ghodhbane F."/>
        </authorList>
    </citation>
    <scope>NUCLEOTIDE SEQUENCE [LARGE SCALE GENOMIC DNA]</scope>
    <source>
        <strain evidence="3 4">BMG 8361</strain>
    </source>
</reference>
<dbReference type="Pfam" id="PF04898">
    <property type="entry name" value="Glu_syn_central"/>
    <property type="match status" value="1"/>
</dbReference>
<evidence type="ECO:0000256" key="1">
    <source>
        <dbReference type="SAM" id="MobiDB-lite"/>
    </source>
</evidence>
<dbReference type="InterPro" id="IPR006982">
    <property type="entry name" value="Glu_synth_centr_N"/>
</dbReference>
<feature type="compositionally biased region" description="Low complexity" evidence="1">
    <location>
        <begin position="138"/>
        <end position="154"/>
    </location>
</feature>